<evidence type="ECO:0000313" key="3">
    <source>
        <dbReference type="Proteomes" id="UP000244248"/>
    </source>
</evidence>
<sequence>MNIRSISRAALLTITATLIGCVQAGGERAGLVPGAKIGIVNLVGAQPRNVHVGTTIFNNFDEPYTSTFDFRGFIERELIQALTYNAAYRPEVVALTPTLNNAVGVVECSTWTGPLSDEIKSELSRIAAHQRIDMFVVAVSGCSTVGSNVKITGYGLHTHSLLALDRAYAYSSILYLRVMPDGEALLPYGAPKTAAMIPFESAVISDGQMRNLPQPELQRIDLMVQNLMRNQIYGVALLVR</sequence>
<evidence type="ECO:0000313" key="2">
    <source>
        <dbReference type="EMBL" id="PTU29056.1"/>
    </source>
</evidence>
<feature type="chain" id="PRO_5015438322" description="Lipoprotein" evidence="1">
    <location>
        <begin position="25"/>
        <end position="240"/>
    </location>
</feature>
<feature type="signal peptide" evidence="1">
    <location>
        <begin position="1"/>
        <end position="24"/>
    </location>
</feature>
<accession>A0A2T5MBF5</accession>
<organism evidence="2 3">
    <name type="scientific">Stenotrophobium rhamnosiphilum</name>
    <dbReference type="NCBI Taxonomy" id="2029166"/>
    <lineage>
        <taxon>Bacteria</taxon>
        <taxon>Pseudomonadati</taxon>
        <taxon>Pseudomonadota</taxon>
        <taxon>Gammaproteobacteria</taxon>
        <taxon>Nevskiales</taxon>
        <taxon>Nevskiaceae</taxon>
        <taxon>Stenotrophobium</taxon>
    </lineage>
</organism>
<evidence type="ECO:0000256" key="1">
    <source>
        <dbReference type="SAM" id="SignalP"/>
    </source>
</evidence>
<proteinExistence type="predicted"/>
<protein>
    <recommendedName>
        <fullName evidence="4">Lipoprotein</fullName>
    </recommendedName>
</protein>
<keyword evidence="1" id="KW-0732">Signal</keyword>
<dbReference type="Proteomes" id="UP000244248">
    <property type="component" value="Unassembled WGS sequence"/>
</dbReference>
<evidence type="ECO:0008006" key="4">
    <source>
        <dbReference type="Google" id="ProtNLM"/>
    </source>
</evidence>
<dbReference type="AlphaFoldDB" id="A0A2T5MBF5"/>
<dbReference type="EMBL" id="QANS01000008">
    <property type="protein sequence ID" value="PTU29056.1"/>
    <property type="molecule type" value="Genomic_DNA"/>
</dbReference>
<comment type="caution">
    <text evidence="2">The sequence shown here is derived from an EMBL/GenBank/DDBJ whole genome shotgun (WGS) entry which is preliminary data.</text>
</comment>
<dbReference type="OrthoDB" id="6328918at2"/>
<dbReference type="PROSITE" id="PS51257">
    <property type="entry name" value="PROKAR_LIPOPROTEIN"/>
    <property type="match status" value="1"/>
</dbReference>
<gene>
    <name evidence="2" type="ORF">CJD38_16990</name>
</gene>
<reference evidence="2 3" key="1">
    <citation type="submission" date="2018-04" db="EMBL/GenBank/DDBJ databases">
        <title>Novel species isolated from glacier.</title>
        <authorList>
            <person name="Liu Q."/>
            <person name="Xin Y.-H."/>
        </authorList>
    </citation>
    <scope>NUCLEOTIDE SEQUENCE [LARGE SCALE GENOMIC DNA]</scope>
    <source>
        <strain evidence="2 3">GT1R17</strain>
    </source>
</reference>
<dbReference type="RefSeq" id="WP_107941587.1">
    <property type="nucleotide sequence ID" value="NZ_QANS01000008.1"/>
</dbReference>
<keyword evidence="3" id="KW-1185">Reference proteome</keyword>
<name>A0A2T5MBF5_9GAMM</name>